<keyword evidence="5" id="KW-0444">Lipid biosynthesis</keyword>
<dbReference type="RefSeq" id="WP_340363079.1">
    <property type="nucleotide sequence ID" value="NZ_JBBKZV010000003.1"/>
</dbReference>
<comment type="pathway">
    <text evidence="1">Glycerolipid metabolism; triacylglycerol biosynthesis.</text>
</comment>
<dbReference type="Pfam" id="PF03007">
    <property type="entry name" value="WS_DGAT_cat"/>
    <property type="match status" value="1"/>
</dbReference>
<evidence type="ECO:0000256" key="3">
    <source>
        <dbReference type="ARBA" id="ARBA00009587"/>
    </source>
</evidence>
<evidence type="ECO:0000256" key="2">
    <source>
        <dbReference type="ARBA" id="ARBA00005189"/>
    </source>
</evidence>
<protein>
    <recommendedName>
        <fullName evidence="4">diacylglycerol O-acyltransferase</fullName>
        <ecNumber evidence="4">2.3.1.20</ecNumber>
    </recommendedName>
</protein>
<evidence type="ECO:0000313" key="15">
    <source>
        <dbReference type="Proteomes" id="UP001363010"/>
    </source>
</evidence>
<reference evidence="14 15" key="1">
    <citation type="submission" date="2024-03" db="EMBL/GenBank/DDBJ databases">
        <title>Novel species of the genus Variovorax.</title>
        <authorList>
            <person name="Liu Q."/>
            <person name="Xin Y.-H."/>
        </authorList>
    </citation>
    <scope>NUCLEOTIDE SEQUENCE [LARGE SCALE GENOMIC DNA]</scope>
    <source>
        <strain evidence="14 15">KACC 18501</strain>
    </source>
</reference>
<dbReference type="Pfam" id="PF06974">
    <property type="entry name" value="WS_DGAT_C"/>
    <property type="match status" value="1"/>
</dbReference>
<dbReference type="InterPro" id="IPR014292">
    <property type="entry name" value="Acyl_transf_WS/DGAT"/>
</dbReference>
<keyword evidence="8" id="KW-0443">Lipid metabolism</keyword>
<feature type="domain" description="O-acyltransferase WSD1-like N-terminal" evidence="12">
    <location>
        <begin position="4"/>
        <end position="275"/>
    </location>
</feature>
<dbReference type="InterPro" id="IPR009721">
    <property type="entry name" value="O-acyltransferase_WSD1_C"/>
</dbReference>
<evidence type="ECO:0000256" key="9">
    <source>
        <dbReference type="ARBA" id="ARBA00023315"/>
    </source>
</evidence>
<keyword evidence="6 14" id="KW-0808">Transferase</keyword>
<evidence type="ECO:0000256" key="10">
    <source>
        <dbReference type="ARBA" id="ARBA00048109"/>
    </source>
</evidence>
<gene>
    <name evidence="14" type="ORF">WKW80_08280</name>
</gene>
<dbReference type="InterPro" id="IPR004255">
    <property type="entry name" value="O-acyltransferase_WSD1_N"/>
</dbReference>
<dbReference type="EC" id="2.3.1.20" evidence="4"/>
<accession>A0ABU8VXR2</accession>
<keyword evidence="9 14" id="KW-0012">Acyltransferase</keyword>
<dbReference type="GO" id="GO:0016746">
    <property type="term" value="F:acyltransferase activity"/>
    <property type="evidence" value="ECO:0007669"/>
    <property type="project" value="UniProtKB-KW"/>
</dbReference>
<keyword evidence="15" id="KW-1185">Reference proteome</keyword>
<proteinExistence type="inferred from homology"/>
<sequence length="560" mass="60081">MKHLSGLDSTFLHLETPEMPMHVGSLNVLDLPEGYKGDFFEDAKANMLARIHLADVFTRKLALMPFDLSNPVWVEEDDLDIDHHFRHVTLPSPGSNRQLQQVVARLHSALLDRSRPLWEFYIIDGLKSGQVALYTKVHHAGIDGQAGVEVGKAIFDTAPTGRVIKPPRVKSRGNKYQLGMAELASAAMRNTVQQYIKLYKMAPALAKAVAGLAKPVESAEGKDAKSAPKKFNLFAPRTVLNVAITNQRTFAGRTIPLSETKEIGKHFGVSLNDVVMATVSGALRNFFKETNELPDKSLVAGVPVSTREAGDDTQNNQASMILVSLATDIVDPIERLRAINVSSTASKGVMNRFKSVMIDDFPMFAAPWLMSGMASMYGRSGLVNVLPPMANVAISNVAGAPFPMYFAGAYVTCYYPVSIASHGMALNITVQSYNGRMDYGLIACRRVLPDLTDLGDYMLAEHRLLLELTKTLPGDATSAGAAGKAAARKTAAPPPPAPEATKKEVAVIDAPAKKTPARKAPAKEKAAAVAASKKAPASAKAAASSKAPVKKSARKTAAAE</sequence>
<dbReference type="InterPro" id="IPR045034">
    <property type="entry name" value="O-acyltransferase_WSD1-like"/>
</dbReference>
<comment type="similarity">
    <text evidence="3">Belongs to the long-chain O-acyltransferase family.</text>
</comment>
<organism evidence="14 15">
    <name type="scientific">Variovorax humicola</name>
    <dbReference type="NCBI Taxonomy" id="1769758"/>
    <lineage>
        <taxon>Bacteria</taxon>
        <taxon>Pseudomonadati</taxon>
        <taxon>Pseudomonadota</taxon>
        <taxon>Betaproteobacteria</taxon>
        <taxon>Burkholderiales</taxon>
        <taxon>Comamonadaceae</taxon>
        <taxon>Variovorax</taxon>
    </lineage>
</organism>
<evidence type="ECO:0000256" key="5">
    <source>
        <dbReference type="ARBA" id="ARBA00022516"/>
    </source>
</evidence>
<evidence type="ECO:0000256" key="6">
    <source>
        <dbReference type="ARBA" id="ARBA00022679"/>
    </source>
</evidence>
<evidence type="ECO:0000259" key="12">
    <source>
        <dbReference type="Pfam" id="PF03007"/>
    </source>
</evidence>
<evidence type="ECO:0000259" key="13">
    <source>
        <dbReference type="Pfam" id="PF06974"/>
    </source>
</evidence>
<evidence type="ECO:0000256" key="4">
    <source>
        <dbReference type="ARBA" id="ARBA00013244"/>
    </source>
</evidence>
<comment type="catalytic activity">
    <reaction evidence="10">
        <text>an acyl-CoA + a 1,2-diacyl-sn-glycerol = a triacyl-sn-glycerol + CoA</text>
        <dbReference type="Rhea" id="RHEA:10868"/>
        <dbReference type="ChEBI" id="CHEBI:17815"/>
        <dbReference type="ChEBI" id="CHEBI:57287"/>
        <dbReference type="ChEBI" id="CHEBI:58342"/>
        <dbReference type="ChEBI" id="CHEBI:64615"/>
        <dbReference type="EC" id="2.3.1.20"/>
    </reaction>
</comment>
<dbReference type="NCBIfam" id="TIGR02946">
    <property type="entry name" value="acyl_WS_DGAT"/>
    <property type="match status" value="1"/>
</dbReference>
<evidence type="ECO:0000256" key="1">
    <source>
        <dbReference type="ARBA" id="ARBA00004771"/>
    </source>
</evidence>
<feature type="domain" description="O-acyltransferase WSD1 C-terminal" evidence="13">
    <location>
        <begin position="316"/>
        <end position="459"/>
    </location>
</feature>
<evidence type="ECO:0000313" key="14">
    <source>
        <dbReference type="EMBL" id="MEJ8822034.1"/>
    </source>
</evidence>
<evidence type="ECO:0000256" key="11">
    <source>
        <dbReference type="SAM" id="MobiDB-lite"/>
    </source>
</evidence>
<feature type="region of interest" description="Disordered" evidence="11">
    <location>
        <begin position="477"/>
        <end position="560"/>
    </location>
</feature>
<keyword evidence="7" id="KW-0319">Glycerol metabolism</keyword>
<dbReference type="EMBL" id="JBBKZV010000003">
    <property type="protein sequence ID" value="MEJ8822034.1"/>
    <property type="molecule type" value="Genomic_DNA"/>
</dbReference>
<feature type="compositionally biased region" description="Low complexity" evidence="11">
    <location>
        <begin position="479"/>
        <end position="491"/>
    </location>
</feature>
<name>A0ABU8VXR2_9BURK</name>
<dbReference type="Proteomes" id="UP001363010">
    <property type="component" value="Unassembled WGS sequence"/>
</dbReference>
<comment type="pathway">
    <text evidence="2">Lipid metabolism.</text>
</comment>
<dbReference type="PANTHER" id="PTHR31650">
    <property type="entry name" value="O-ACYLTRANSFERASE (WSD1-LIKE) FAMILY PROTEIN"/>
    <property type="match status" value="1"/>
</dbReference>
<evidence type="ECO:0000256" key="8">
    <source>
        <dbReference type="ARBA" id="ARBA00023098"/>
    </source>
</evidence>
<feature type="compositionally biased region" description="Low complexity" evidence="11">
    <location>
        <begin position="527"/>
        <end position="547"/>
    </location>
</feature>
<comment type="caution">
    <text evidence="14">The sequence shown here is derived from an EMBL/GenBank/DDBJ whole genome shotgun (WGS) entry which is preliminary data.</text>
</comment>
<dbReference type="PANTHER" id="PTHR31650:SF1">
    <property type="entry name" value="WAX ESTER SYNTHASE_DIACYLGLYCEROL ACYLTRANSFERASE 4-RELATED"/>
    <property type="match status" value="1"/>
</dbReference>
<evidence type="ECO:0000256" key="7">
    <source>
        <dbReference type="ARBA" id="ARBA00022798"/>
    </source>
</evidence>